<dbReference type="EMBL" id="JBBPFD010000019">
    <property type="protein sequence ID" value="KAK7886740.1"/>
    <property type="molecule type" value="Genomic_DNA"/>
</dbReference>
<proteinExistence type="predicted"/>
<dbReference type="GO" id="GO:0005085">
    <property type="term" value="F:guanyl-nucleotide exchange factor activity"/>
    <property type="evidence" value="ECO:0007669"/>
    <property type="project" value="UniProtKB-ARBA"/>
</dbReference>
<gene>
    <name evidence="2" type="ORF">WMY93_026361</name>
</gene>
<accession>A0AAW0N1K3</accession>
<feature type="compositionally biased region" description="Polar residues" evidence="1">
    <location>
        <begin position="83"/>
        <end position="97"/>
    </location>
</feature>
<reference evidence="3" key="1">
    <citation type="submission" date="2024-04" db="EMBL/GenBank/DDBJ databases">
        <title>Salinicola lusitanus LLJ914,a marine bacterium isolated from the Okinawa Trough.</title>
        <authorList>
            <person name="Li J."/>
        </authorList>
    </citation>
    <scope>NUCLEOTIDE SEQUENCE [LARGE SCALE GENOMIC DNA]</scope>
</reference>
<protein>
    <submittedName>
        <fullName evidence="2">Uncharacterized protein</fullName>
    </submittedName>
</protein>
<feature type="compositionally biased region" description="Low complexity" evidence="1">
    <location>
        <begin position="134"/>
        <end position="149"/>
    </location>
</feature>
<dbReference type="Proteomes" id="UP001460270">
    <property type="component" value="Unassembled WGS sequence"/>
</dbReference>
<evidence type="ECO:0000313" key="2">
    <source>
        <dbReference type="EMBL" id="KAK7886740.1"/>
    </source>
</evidence>
<dbReference type="PANTHER" id="PTHR12296">
    <property type="entry name" value="DENN DOMAIN-CONTAINING PROTEIN 4"/>
    <property type="match status" value="1"/>
</dbReference>
<keyword evidence="3" id="KW-1185">Reference proteome</keyword>
<feature type="region of interest" description="Disordered" evidence="1">
    <location>
        <begin position="64"/>
        <end position="156"/>
    </location>
</feature>
<dbReference type="InterPro" id="IPR051696">
    <property type="entry name" value="DENN_Domain_GEFs"/>
</dbReference>
<name>A0AAW0N1K3_9GOBI</name>
<comment type="caution">
    <text evidence="2">The sequence shown here is derived from an EMBL/GenBank/DDBJ whole genome shotgun (WGS) entry which is preliminary data.</text>
</comment>
<organism evidence="2 3">
    <name type="scientific">Mugilogobius chulae</name>
    <name type="common">yellowstripe goby</name>
    <dbReference type="NCBI Taxonomy" id="88201"/>
    <lineage>
        <taxon>Eukaryota</taxon>
        <taxon>Metazoa</taxon>
        <taxon>Chordata</taxon>
        <taxon>Craniata</taxon>
        <taxon>Vertebrata</taxon>
        <taxon>Euteleostomi</taxon>
        <taxon>Actinopterygii</taxon>
        <taxon>Neopterygii</taxon>
        <taxon>Teleostei</taxon>
        <taxon>Neoteleostei</taxon>
        <taxon>Acanthomorphata</taxon>
        <taxon>Gobiaria</taxon>
        <taxon>Gobiiformes</taxon>
        <taxon>Gobioidei</taxon>
        <taxon>Gobiidae</taxon>
        <taxon>Gobionellinae</taxon>
        <taxon>Mugilogobius</taxon>
    </lineage>
</organism>
<dbReference type="PANTHER" id="PTHR12296:SF18">
    <property type="entry name" value="DENN DOMAIN-CONTAINING PROTEIN 4B"/>
    <property type="match status" value="1"/>
</dbReference>
<sequence length="156" mass="16165">MSSCSLCRSCNSLVYDEEIMAGWTSDDSNLNSSCPFCSGTFVPFLTLRSWTRDPVVGGFVPSAERVQWNGGGGASDAVRPPSVQDQTTAPPWISPQSHGAPRRLPVQRRHEDSGSETSSCSETRVNHAAGGGASPSKGGVSPSVGGASPQASGPQV</sequence>
<dbReference type="AlphaFoldDB" id="A0AAW0N1K3"/>
<evidence type="ECO:0000313" key="3">
    <source>
        <dbReference type="Proteomes" id="UP001460270"/>
    </source>
</evidence>
<evidence type="ECO:0000256" key="1">
    <source>
        <dbReference type="SAM" id="MobiDB-lite"/>
    </source>
</evidence>
<dbReference type="GO" id="GO:0031410">
    <property type="term" value="C:cytoplasmic vesicle"/>
    <property type="evidence" value="ECO:0007669"/>
    <property type="project" value="TreeGrafter"/>
</dbReference>
<dbReference type="GO" id="GO:0032483">
    <property type="term" value="P:regulation of Rab protein signal transduction"/>
    <property type="evidence" value="ECO:0007669"/>
    <property type="project" value="TreeGrafter"/>
</dbReference>